<dbReference type="GO" id="GO:0016846">
    <property type="term" value="F:carbon-sulfur lyase activity"/>
    <property type="evidence" value="ECO:0007669"/>
    <property type="project" value="TreeGrafter"/>
</dbReference>
<dbReference type="InterPro" id="IPR015422">
    <property type="entry name" value="PyrdxlP-dep_Trfase_small"/>
</dbReference>
<dbReference type="GO" id="GO:0005737">
    <property type="term" value="C:cytoplasm"/>
    <property type="evidence" value="ECO:0007669"/>
    <property type="project" value="TreeGrafter"/>
</dbReference>
<reference evidence="3" key="1">
    <citation type="submission" date="2018-05" db="EMBL/GenBank/DDBJ databases">
        <authorList>
            <person name="Lanie J.A."/>
            <person name="Ng W.-L."/>
            <person name="Kazmierczak K.M."/>
            <person name="Andrzejewski T.M."/>
            <person name="Davidsen T.M."/>
            <person name="Wayne K.J."/>
            <person name="Tettelin H."/>
            <person name="Glass J.I."/>
            <person name="Rusch D."/>
            <person name="Podicherti R."/>
            <person name="Tsui H.-C.T."/>
            <person name="Winkler M.E."/>
        </authorList>
    </citation>
    <scope>NUCLEOTIDE SEQUENCE</scope>
</reference>
<dbReference type="PANTHER" id="PTHR11808:SF80">
    <property type="entry name" value="CYSTATHIONINE GAMMA-LYASE"/>
    <property type="match status" value="1"/>
</dbReference>
<comment type="cofactor">
    <cofactor evidence="1">
        <name>pyridoxal 5'-phosphate</name>
        <dbReference type="ChEBI" id="CHEBI:597326"/>
    </cofactor>
</comment>
<name>A0A381YDD7_9ZZZZ</name>
<evidence type="ECO:0000313" key="3">
    <source>
        <dbReference type="EMBL" id="SVA75015.1"/>
    </source>
</evidence>
<dbReference type="InterPro" id="IPR015421">
    <property type="entry name" value="PyrdxlP-dep_Trfase_major"/>
</dbReference>
<dbReference type="InterPro" id="IPR006234">
    <property type="entry name" value="O-succ-hSer_sulfhydrylase"/>
</dbReference>
<dbReference type="PIRSF" id="PIRSF001434">
    <property type="entry name" value="CGS"/>
    <property type="match status" value="1"/>
</dbReference>
<dbReference type="Gene3D" id="3.90.1150.10">
    <property type="entry name" value="Aspartate Aminotransferase, domain 1"/>
    <property type="match status" value="1"/>
</dbReference>
<evidence type="ECO:0000256" key="2">
    <source>
        <dbReference type="ARBA" id="ARBA00022898"/>
    </source>
</evidence>
<gene>
    <name evidence="3" type="ORF">METZ01_LOCUS127869</name>
</gene>
<dbReference type="EMBL" id="UINC01017963">
    <property type="protein sequence ID" value="SVA75015.1"/>
    <property type="molecule type" value="Genomic_DNA"/>
</dbReference>
<dbReference type="AlphaFoldDB" id="A0A381YDD7"/>
<dbReference type="FunFam" id="3.90.1150.10:FF:000033">
    <property type="entry name" value="Cystathionine gamma-synthase"/>
    <property type="match status" value="1"/>
</dbReference>
<dbReference type="Pfam" id="PF01053">
    <property type="entry name" value="Cys_Met_Meta_PP"/>
    <property type="match status" value="1"/>
</dbReference>
<organism evidence="3">
    <name type="scientific">marine metagenome</name>
    <dbReference type="NCBI Taxonomy" id="408172"/>
    <lineage>
        <taxon>unclassified sequences</taxon>
        <taxon>metagenomes</taxon>
        <taxon>ecological metagenomes</taxon>
    </lineage>
</organism>
<proteinExistence type="inferred from homology"/>
<dbReference type="GO" id="GO:0019346">
    <property type="term" value="P:transsulfuration"/>
    <property type="evidence" value="ECO:0007669"/>
    <property type="project" value="InterPro"/>
</dbReference>
<dbReference type="GO" id="GO:0071268">
    <property type="term" value="P:homocysteine biosynthetic process"/>
    <property type="evidence" value="ECO:0007669"/>
    <property type="project" value="InterPro"/>
</dbReference>
<keyword evidence="2" id="KW-0663">Pyridoxal phosphate</keyword>
<protein>
    <recommendedName>
        <fullName evidence="4">O-succinylhomoserine sulfhydrylase</fullName>
    </recommendedName>
</protein>
<sequence length="397" mass="43093">MCPLLENKINTLAVRAGQTRTLEHEHCDPLFLTSSFIFTDAEDAAQKFAENVPGNIYSRFTNPTVKAFESRLAALEDAPYCIATASGMSAILTLALALLRMGDRVAVSTGVFGSTVSLFTNILNRFGVESDFVPLTDFERWTTTVSAATRLLFIETPSNPLSEVGDIGALADLAHRNDCLLAVDNAYCTPALQRPLNLGADIVVHSATKYLDGQGRCVGGALVTRDRDIYDMFFKILRTAGPAMSPFNAWVFHKGLETLPLRMRAHSNNAMAVADWLEHHPAVGRVYYPGLKTHPGHRLASQQQTGFGGLVSFEVTGGRAQAWQVIDSTKLISITANLGDVKSTITHPASTTHARITEEQRAAAGIGENLVRVSVGLEDPLDVIQDLSRGLDRVKTK</sequence>
<dbReference type="HAMAP" id="MF_02056">
    <property type="entry name" value="MetZ"/>
    <property type="match status" value="1"/>
</dbReference>
<dbReference type="FunFam" id="3.40.640.10:FF:000046">
    <property type="entry name" value="Cystathionine gamma-lyase"/>
    <property type="match status" value="1"/>
</dbReference>
<dbReference type="GO" id="GO:0030170">
    <property type="term" value="F:pyridoxal phosphate binding"/>
    <property type="evidence" value="ECO:0007669"/>
    <property type="project" value="InterPro"/>
</dbReference>
<accession>A0A381YDD7</accession>
<dbReference type="SUPFAM" id="SSF53383">
    <property type="entry name" value="PLP-dependent transferases"/>
    <property type="match status" value="1"/>
</dbReference>
<dbReference type="GO" id="GO:0009086">
    <property type="term" value="P:methionine biosynthetic process"/>
    <property type="evidence" value="ECO:0007669"/>
    <property type="project" value="UniProtKB-ARBA"/>
</dbReference>
<evidence type="ECO:0000256" key="1">
    <source>
        <dbReference type="ARBA" id="ARBA00001933"/>
    </source>
</evidence>
<dbReference type="CDD" id="cd00614">
    <property type="entry name" value="CGS_like"/>
    <property type="match status" value="1"/>
</dbReference>
<dbReference type="PROSITE" id="PS00868">
    <property type="entry name" value="CYS_MET_METAB_PP"/>
    <property type="match status" value="1"/>
</dbReference>
<evidence type="ECO:0008006" key="4">
    <source>
        <dbReference type="Google" id="ProtNLM"/>
    </source>
</evidence>
<dbReference type="PANTHER" id="PTHR11808">
    <property type="entry name" value="TRANS-SULFURATION ENZYME FAMILY MEMBER"/>
    <property type="match status" value="1"/>
</dbReference>
<dbReference type="InterPro" id="IPR054542">
    <property type="entry name" value="Cys_met_metab_PP"/>
</dbReference>
<dbReference type="InterPro" id="IPR000277">
    <property type="entry name" value="Cys/Met-Metab_PyrdxlP-dep_enz"/>
</dbReference>
<dbReference type="NCBIfam" id="TIGR01325">
    <property type="entry name" value="O_suc_HS_sulf"/>
    <property type="match status" value="1"/>
</dbReference>
<dbReference type="InterPro" id="IPR015424">
    <property type="entry name" value="PyrdxlP-dep_Trfase"/>
</dbReference>
<dbReference type="Gene3D" id="3.40.640.10">
    <property type="entry name" value="Type I PLP-dependent aspartate aminotransferase-like (Major domain)"/>
    <property type="match status" value="1"/>
</dbReference>
<dbReference type="NCBIfam" id="NF006003">
    <property type="entry name" value="PRK08133.1"/>
    <property type="match status" value="1"/>
</dbReference>